<gene>
    <name evidence="1" type="ORF">Goarm_001190</name>
</gene>
<evidence type="ECO:0000313" key="2">
    <source>
        <dbReference type="Proteomes" id="UP000593575"/>
    </source>
</evidence>
<dbReference type="AlphaFoldDB" id="A0A7J9KC62"/>
<name>A0A7J9KC62_9ROSI</name>
<sequence>MEETLTPLILKEKLCQPLYIWHVKRDLISTIISKLAP</sequence>
<comment type="caution">
    <text evidence="1">The sequence shown here is derived from an EMBL/GenBank/DDBJ whole genome shotgun (WGS) entry which is preliminary data.</text>
</comment>
<evidence type="ECO:0000313" key="1">
    <source>
        <dbReference type="EMBL" id="MBA0844062.1"/>
    </source>
</evidence>
<keyword evidence="2" id="KW-1185">Reference proteome</keyword>
<accession>A0A7J9KC62</accession>
<proteinExistence type="predicted"/>
<reference evidence="1 2" key="1">
    <citation type="journal article" date="2019" name="Genome Biol. Evol.">
        <title>Insights into the evolution of the New World diploid cottons (Gossypium, subgenus Houzingenia) based on genome sequencing.</title>
        <authorList>
            <person name="Grover C.E."/>
            <person name="Arick M.A. 2nd"/>
            <person name="Thrash A."/>
            <person name="Conover J.L."/>
            <person name="Sanders W.S."/>
            <person name="Peterson D.G."/>
            <person name="Frelichowski J.E."/>
            <person name="Scheffler J.A."/>
            <person name="Scheffler B.E."/>
            <person name="Wendel J.F."/>
        </authorList>
    </citation>
    <scope>NUCLEOTIDE SEQUENCE [LARGE SCALE GENOMIC DNA]</scope>
    <source>
        <strain evidence="1">6</strain>
        <tissue evidence="1">Leaf</tissue>
    </source>
</reference>
<dbReference type="Proteomes" id="UP000593575">
    <property type="component" value="Unassembled WGS sequence"/>
</dbReference>
<dbReference type="EMBL" id="JABFAE010000013">
    <property type="protein sequence ID" value="MBA0844062.1"/>
    <property type="molecule type" value="Genomic_DNA"/>
</dbReference>
<protein>
    <submittedName>
        <fullName evidence="1">Uncharacterized protein</fullName>
    </submittedName>
</protein>
<organism evidence="1 2">
    <name type="scientific">Gossypium armourianum</name>
    <dbReference type="NCBI Taxonomy" id="34283"/>
    <lineage>
        <taxon>Eukaryota</taxon>
        <taxon>Viridiplantae</taxon>
        <taxon>Streptophyta</taxon>
        <taxon>Embryophyta</taxon>
        <taxon>Tracheophyta</taxon>
        <taxon>Spermatophyta</taxon>
        <taxon>Magnoliopsida</taxon>
        <taxon>eudicotyledons</taxon>
        <taxon>Gunneridae</taxon>
        <taxon>Pentapetalae</taxon>
        <taxon>rosids</taxon>
        <taxon>malvids</taxon>
        <taxon>Malvales</taxon>
        <taxon>Malvaceae</taxon>
        <taxon>Malvoideae</taxon>
        <taxon>Gossypium</taxon>
    </lineage>
</organism>